<dbReference type="SUPFAM" id="SSF52540">
    <property type="entry name" value="P-loop containing nucleoside triphosphate hydrolases"/>
    <property type="match status" value="1"/>
</dbReference>
<comment type="similarity">
    <text evidence="1">Belongs to the ABC transporter superfamily.</text>
</comment>
<protein>
    <submittedName>
        <fullName evidence="6">Multidrug ABC transporter ATP-binding protein</fullName>
    </submittedName>
</protein>
<keyword evidence="7" id="KW-1185">Reference proteome</keyword>
<dbReference type="GO" id="GO:0016887">
    <property type="term" value="F:ATP hydrolysis activity"/>
    <property type="evidence" value="ECO:0007669"/>
    <property type="project" value="InterPro"/>
</dbReference>
<evidence type="ECO:0000313" key="7">
    <source>
        <dbReference type="Proteomes" id="UP000250434"/>
    </source>
</evidence>
<dbReference type="InterPro" id="IPR003593">
    <property type="entry name" value="AAA+_ATPase"/>
</dbReference>
<evidence type="ECO:0000256" key="1">
    <source>
        <dbReference type="ARBA" id="ARBA00005417"/>
    </source>
</evidence>
<keyword evidence="4 6" id="KW-0067">ATP-binding</keyword>
<sequence>MTTTYQGETAVAVPEGAATAAVPLAAKTRGLRKLYRGTVAVDQVDLDVPAGAVLGMLGPNGSGKTTTIRMLLGLVRPTEGEVELLGERMPDGAGRALPDVGALVEGPGFHPFLSGRENLFRMAAAEPRLSTADIPGAVAAALERVDLTGAAHRRYRGYSLGMKQRLGLAAALLVPRRMVVLDEPTNGLDPAGTRDIRKIIAELHAAGTTVVVSSHLLAEVEATCTHVAVLHAGTVVAQGELAELLESGSPNLLVSTPDTELAMEVLRENRMPSKLTPEGVRVELSTTTPPQVLETLVKAGVGVYEARRARTGLEDLFARLTQDDPIEHEERA</sequence>
<dbReference type="AlphaFoldDB" id="A0A344LAK4"/>
<dbReference type="Proteomes" id="UP000250434">
    <property type="component" value="Chromosome"/>
</dbReference>
<dbReference type="KEGG" id="aab:A4R43_23395"/>
<dbReference type="EMBL" id="CP015163">
    <property type="protein sequence ID" value="AXB45078.1"/>
    <property type="molecule type" value="Genomic_DNA"/>
</dbReference>
<dbReference type="Gene3D" id="3.40.50.300">
    <property type="entry name" value="P-loop containing nucleotide triphosphate hydrolases"/>
    <property type="match status" value="1"/>
</dbReference>
<evidence type="ECO:0000256" key="3">
    <source>
        <dbReference type="ARBA" id="ARBA00022741"/>
    </source>
</evidence>
<evidence type="ECO:0000259" key="5">
    <source>
        <dbReference type="PROSITE" id="PS50893"/>
    </source>
</evidence>
<dbReference type="SMART" id="SM00382">
    <property type="entry name" value="AAA"/>
    <property type="match status" value="1"/>
</dbReference>
<dbReference type="Pfam" id="PF00005">
    <property type="entry name" value="ABC_tran"/>
    <property type="match status" value="1"/>
</dbReference>
<dbReference type="PROSITE" id="PS50893">
    <property type="entry name" value="ABC_TRANSPORTER_2"/>
    <property type="match status" value="1"/>
</dbReference>
<dbReference type="InterPro" id="IPR027417">
    <property type="entry name" value="P-loop_NTPase"/>
</dbReference>
<dbReference type="PROSITE" id="PS00211">
    <property type="entry name" value="ABC_TRANSPORTER_1"/>
    <property type="match status" value="1"/>
</dbReference>
<name>A0A344LAK4_9PSEU</name>
<evidence type="ECO:0000313" key="6">
    <source>
        <dbReference type="EMBL" id="AXB45078.1"/>
    </source>
</evidence>
<dbReference type="GO" id="GO:0005524">
    <property type="term" value="F:ATP binding"/>
    <property type="evidence" value="ECO:0007669"/>
    <property type="project" value="UniProtKB-KW"/>
</dbReference>
<feature type="domain" description="ABC transporter" evidence="5">
    <location>
        <begin position="26"/>
        <end position="257"/>
    </location>
</feature>
<evidence type="ECO:0000256" key="4">
    <source>
        <dbReference type="ARBA" id="ARBA00022840"/>
    </source>
</evidence>
<dbReference type="PANTHER" id="PTHR43335">
    <property type="entry name" value="ABC TRANSPORTER, ATP-BINDING PROTEIN"/>
    <property type="match status" value="1"/>
</dbReference>
<proteinExistence type="inferred from homology"/>
<reference evidence="6 7" key="1">
    <citation type="submission" date="2016-04" db="EMBL/GenBank/DDBJ databases">
        <title>Complete genome sequence and analysis of deep-sea sediment isolate, Amycolatopsis sp. WP1.</title>
        <authorList>
            <person name="Wang H."/>
            <person name="Chen S."/>
            <person name="Wu Q."/>
        </authorList>
    </citation>
    <scope>NUCLEOTIDE SEQUENCE [LARGE SCALE GENOMIC DNA]</scope>
    <source>
        <strain evidence="6 7">WP1</strain>
    </source>
</reference>
<dbReference type="PANTHER" id="PTHR43335:SF4">
    <property type="entry name" value="ABC TRANSPORTER, ATP-BINDING PROTEIN"/>
    <property type="match status" value="1"/>
</dbReference>
<dbReference type="OrthoDB" id="9804819at2"/>
<accession>A0A344LAK4</accession>
<dbReference type="InterPro" id="IPR003439">
    <property type="entry name" value="ABC_transporter-like_ATP-bd"/>
</dbReference>
<organism evidence="6 7">
    <name type="scientific">Amycolatopsis albispora</name>
    <dbReference type="NCBI Taxonomy" id="1804986"/>
    <lineage>
        <taxon>Bacteria</taxon>
        <taxon>Bacillati</taxon>
        <taxon>Actinomycetota</taxon>
        <taxon>Actinomycetes</taxon>
        <taxon>Pseudonocardiales</taxon>
        <taxon>Pseudonocardiaceae</taxon>
        <taxon>Amycolatopsis</taxon>
    </lineage>
</organism>
<evidence type="ECO:0000256" key="2">
    <source>
        <dbReference type="ARBA" id="ARBA00022448"/>
    </source>
</evidence>
<gene>
    <name evidence="6" type="ORF">A4R43_23395</name>
</gene>
<keyword evidence="3" id="KW-0547">Nucleotide-binding</keyword>
<dbReference type="InterPro" id="IPR017871">
    <property type="entry name" value="ABC_transporter-like_CS"/>
</dbReference>
<keyword evidence="2" id="KW-0813">Transport</keyword>